<sequence>MWLGIGWVCTTSLLKYYYFIVINNKGHIYTYIPFIRIYIVTAIFLKTGRQPKFRGEKMKFMITIHKDGKPDLKRVIYAGNAKTALKMFWGTTPWRWGENAESLSIKINKV</sequence>
<evidence type="ECO:0000256" key="1">
    <source>
        <dbReference type="SAM" id="Phobius"/>
    </source>
</evidence>
<keyword evidence="1" id="KW-1133">Transmembrane helix</keyword>
<evidence type="ECO:0000313" key="2">
    <source>
        <dbReference type="EMBL" id="ATO43313.1"/>
    </source>
</evidence>
<dbReference type="AlphaFoldDB" id="A0A2D1KMF9"/>
<dbReference type="Proteomes" id="UP000223559">
    <property type="component" value="Chromosome"/>
</dbReference>
<organism evidence="2 3">
    <name type="scientific">Loigolactobacillus coryniformis subsp. torquens DSM 20004 = KCTC 3535</name>
    <dbReference type="NCBI Taxonomy" id="1423822"/>
    <lineage>
        <taxon>Bacteria</taxon>
        <taxon>Bacillati</taxon>
        <taxon>Bacillota</taxon>
        <taxon>Bacilli</taxon>
        <taxon>Lactobacillales</taxon>
        <taxon>Lactobacillaceae</taxon>
        <taxon>Loigolactobacillus</taxon>
    </lineage>
</organism>
<gene>
    <name evidence="2" type="ORF">LC20004_05070</name>
</gene>
<accession>A0A2D1KMF9</accession>
<proteinExistence type="predicted"/>
<keyword evidence="1" id="KW-0812">Transmembrane</keyword>
<reference evidence="2 3" key="1">
    <citation type="submission" date="2016-10" db="EMBL/GenBank/DDBJ databases">
        <title>The whole genome sequencing and assembly of L. cotyniformis subsp. torquens DSM 20004 strain.</title>
        <authorList>
            <person name="Park M.-K."/>
            <person name="Lee Y.-J."/>
            <person name="Yi H."/>
            <person name="Bahn Y.-S."/>
            <person name="Kim J.F."/>
            <person name="Lee D.-W."/>
        </authorList>
    </citation>
    <scope>NUCLEOTIDE SEQUENCE [LARGE SCALE GENOMIC DNA]</scope>
    <source>
        <strain evidence="2 3">DSM 20004</strain>
    </source>
</reference>
<keyword evidence="1" id="KW-0472">Membrane</keyword>
<name>A0A2D1KMF9_9LACO</name>
<dbReference type="EMBL" id="CP017697">
    <property type="protein sequence ID" value="ATO43313.1"/>
    <property type="molecule type" value="Genomic_DNA"/>
</dbReference>
<feature type="transmembrane region" description="Helical" evidence="1">
    <location>
        <begin position="28"/>
        <end position="45"/>
    </location>
</feature>
<keyword evidence="3" id="KW-1185">Reference proteome</keyword>
<evidence type="ECO:0000313" key="3">
    <source>
        <dbReference type="Proteomes" id="UP000223559"/>
    </source>
</evidence>
<protein>
    <submittedName>
        <fullName evidence="2">Uncharacterized protein</fullName>
    </submittedName>
</protein>
<dbReference type="KEGG" id="lcy:LC20004_05070"/>